<protein>
    <submittedName>
        <fullName evidence="4">Pleckstrin homology domain containing A6</fullName>
    </submittedName>
</protein>
<dbReference type="InterPro" id="IPR011993">
    <property type="entry name" value="PH-like_dom_sf"/>
</dbReference>
<dbReference type="SUPFAM" id="SSF50729">
    <property type="entry name" value="PH domain-like"/>
    <property type="match status" value="1"/>
</dbReference>
<dbReference type="OrthoDB" id="2157866at2759"/>
<feature type="compositionally biased region" description="Low complexity" evidence="2">
    <location>
        <begin position="538"/>
        <end position="556"/>
    </location>
</feature>
<feature type="domain" description="PH" evidence="3">
    <location>
        <begin position="165"/>
        <end position="284"/>
    </location>
</feature>
<dbReference type="InterPro" id="IPR001849">
    <property type="entry name" value="PH_domain"/>
</dbReference>
<evidence type="ECO:0000259" key="3">
    <source>
        <dbReference type="PROSITE" id="PS50003"/>
    </source>
</evidence>
<dbReference type="FunFam" id="2.30.29.30:FF:000083">
    <property type="entry name" value="Pleckstrin homology domain-containing family A member 5"/>
    <property type="match status" value="1"/>
</dbReference>
<feature type="compositionally biased region" description="Basic and acidic residues" evidence="2">
    <location>
        <begin position="336"/>
        <end position="346"/>
    </location>
</feature>
<feature type="region of interest" description="Disordered" evidence="2">
    <location>
        <begin position="66"/>
        <end position="88"/>
    </location>
</feature>
<dbReference type="Gene3D" id="2.30.29.30">
    <property type="entry name" value="Pleckstrin-homology domain (PH domain)/Phosphotyrosine-binding domain (PTB)"/>
    <property type="match status" value="1"/>
</dbReference>
<evidence type="ECO:0000313" key="4">
    <source>
        <dbReference type="Ensembl" id="ENSSFOP00015001214.2"/>
    </source>
</evidence>
<feature type="compositionally biased region" description="Basic and acidic residues" evidence="2">
    <location>
        <begin position="575"/>
        <end position="588"/>
    </location>
</feature>
<feature type="compositionally biased region" description="Polar residues" evidence="2">
    <location>
        <begin position="377"/>
        <end position="388"/>
    </location>
</feature>
<feature type="region of interest" description="Disordered" evidence="2">
    <location>
        <begin position="336"/>
        <end position="388"/>
    </location>
</feature>
<feature type="coiled-coil region" evidence="1">
    <location>
        <begin position="714"/>
        <end position="779"/>
    </location>
</feature>
<reference evidence="4" key="3">
    <citation type="submission" date="2025-09" db="UniProtKB">
        <authorList>
            <consortium name="Ensembl"/>
        </authorList>
    </citation>
    <scope>IDENTIFICATION</scope>
</reference>
<feature type="compositionally biased region" description="Low complexity" evidence="2">
    <location>
        <begin position="854"/>
        <end position="880"/>
    </location>
</feature>
<sequence>MRTTGSVKFLQPPPSLSFVSFSLFLSLSPLRSPSPPAPTCIYTQATHFILRQYKWGYLWHRRRRETEKKKGTAQESQNDQNGTVGYPVIQSPLEDTRRLQKYTQSMALDMNGKAAGRGDANSNSFATVSDLSPESQLNGRAPRSSRKAATFGKRSNSMRRNPKAEISKQGWLYKQASNGMKQWNKRWFVLTDRCLFYYKDEKEEGVLGSLPLLGFRIRVVQSTDNISRKYAFKAYCIDAEEAGSNRSSAFCLQAEHAGIRTYYFSAETLEEQEDWVQAMSEAARMHIPPTERNNSEKIPPEGVNSVAAIKGAEHHQRGEGGGQRMDHREAGKQEDKYEINGGEPKEATVPNTPTTPDLDGRTRVPLPNGWGNHGAPQISSLHSQESQGQRENTVLRRGFVPRTQPERLAQRKSSMTQLQQWVNQRRSMAAQEDLRSPSRYYTVNRGVSADYCGVYGGGPPYMEEYPLYPPGVRPDSICSVSGGFDRLPARWAAEERRRSLRDGPLCGREPQWAVPPPTTPSGYYAQLESAQSSMRRLSMQPRSRSVPRSPCGSSPGPYSPGPHNFASPVRSPSARFDRGAPGRHREDPIYADPSIYGLRRSLSSPKYEYPGDRRSISQGIYHYKYPGSPSLHDKMEDILDVQLQRNLEYLDQQVTEGDHLIRMVTRMVENSSPKAKLYTQVPQFHDVYRDMNSTLRDNEIEKLLGRLCEQNRLLKDQEMVVQRLRIDKDSLEAALVITHQELEVYRSQPSVASKLQIKKETLQNQLINIRGELSQASSALTTTRMEFEALEDEVNVVHGDLWEQLNACGQNELLHRHIQKQFWRVQDVLEGLHKNNPSRGTDTSKQKASGMSGSFSTNSPASPLSSVSLTSPLSPFSPISGSQGSPTKLAAMEDIGPPRPPLPKFYIPLESPPTIPPSVPPLPLENSTWLRSMGLLSGSPEEDYDEEESNRRQHKFSFRSDTSTGEKTSGGERQDLEQDRQANTNKVGVVPPRTKSPTEEEVSSYDPVYRRNGKVPNGISRERPKSAVFPAEVKSKMSVEEQNERIRRNQSSSMRDKRRSLNLSSTQQIDGFKSSNNYRVVRRRLTAHEVDIKDLEAAVRGEGVESPREEIARLRRLQVDPDHYNLDIGKQLSAPDKVLIPERYLDIEPDTPLSPEEEREKQKKVERIKTLIAKSNMQNMIPLLDGPAEGPTDPEQQLQEQEKRIEISCTLAAEASRRSRLLSAQCAPSPSASPTSLAPLPSADSSQIMKV</sequence>
<dbReference type="AlphaFoldDB" id="A0A8C9UWX4"/>
<dbReference type="PROSITE" id="PS50003">
    <property type="entry name" value="PH_DOMAIN"/>
    <property type="match status" value="1"/>
</dbReference>
<dbReference type="InterPro" id="IPR040392">
    <property type="entry name" value="PKHA4-7_PH"/>
</dbReference>
<feature type="compositionally biased region" description="Polar residues" evidence="2">
    <location>
        <begin position="120"/>
        <end position="138"/>
    </location>
</feature>
<feature type="region of interest" description="Disordered" evidence="2">
    <location>
        <begin position="113"/>
        <end position="163"/>
    </location>
</feature>
<gene>
    <name evidence="4" type="primary">PLEKHA6</name>
    <name evidence="4" type="synonym">plekha6</name>
</gene>
<feature type="region of interest" description="Disordered" evidence="2">
    <location>
        <begin position="502"/>
        <end position="590"/>
    </location>
</feature>
<dbReference type="PANTHER" id="PTHR12752:SF5">
    <property type="entry name" value="PLECKSTRIN HOMOLOGY DOMAIN-CONTAINING FAMILY A MEMBER 6"/>
    <property type="match status" value="1"/>
</dbReference>
<feature type="region of interest" description="Disordered" evidence="2">
    <location>
        <begin position="833"/>
        <end position="909"/>
    </location>
</feature>
<evidence type="ECO:0000256" key="2">
    <source>
        <dbReference type="SAM" id="MobiDB-lite"/>
    </source>
</evidence>
<evidence type="ECO:0000256" key="1">
    <source>
        <dbReference type="SAM" id="Coils"/>
    </source>
</evidence>
<dbReference type="InterPro" id="IPR057971">
    <property type="entry name" value="PKHA4-7_TBCA"/>
</dbReference>
<dbReference type="Pfam" id="PF00169">
    <property type="entry name" value="PH"/>
    <property type="match status" value="1"/>
</dbReference>
<accession>A0A8C9UWX4</accession>
<evidence type="ECO:0000313" key="5">
    <source>
        <dbReference type="Proteomes" id="UP000694397"/>
    </source>
</evidence>
<proteinExistence type="predicted"/>
<feature type="compositionally biased region" description="Basic and acidic residues" evidence="2">
    <location>
        <begin position="1033"/>
        <end position="1047"/>
    </location>
</feature>
<feature type="region of interest" description="Disordered" evidence="2">
    <location>
        <begin position="934"/>
        <end position="1065"/>
    </location>
</feature>
<reference evidence="4" key="2">
    <citation type="submission" date="2025-08" db="UniProtKB">
        <authorList>
            <consortium name="Ensembl"/>
        </authorList>
    </citation>
    <scope>IDENTIFICATION</scope>
</reference>
<dbReference type="GeneTree" id="ENSGT00940000159692"/>
<dbReference type="Ensembl" id="ENSSFOT00015001247.2">
    <property type="protein sequence ID" value="ENSSFOP00015001214.2"/>
    <property type="gene ID" value="ENSSFOG00015000886.2"/>
</dbReference>
<dbReference type="Pfam" id="PF25541">
    <property type="entry name" value="TBCA_PH"/>
    <property type="match status" value="1"/>
</dbReference>
<dbReference type="Proteomes" id="UP000694397">
    <property type="component" value="Chromosome 2"/>
</dbReference>
<name>A0A8C9UWX4_SCLFO</name>
<dbReference type="SMART" id="SM00233">
    <property type="entry name" value="PH"/>
    <property type="match status" value="1"/>
</dbReference>
<keyword evidence="1" id="KW-0175">Coiled coil</keyword>
<dbReference type="CDD" id="cd13248">
    <property type="entry name" value="PH_PEPP1_2_3"/>
    <property type="match status" value="1"/>
</dbReference>
<feature type="compositionally biased region" description="Basic and acidic residues" evidence="2">
    <location>
        <begin position="969"/>
        <end position="980"/>
    </location>
</feature>
<feature type="region of interest" description="Disordered" evidence="2">
    <location>
        <begin position="1219"/>
        <end position="1251"/>
    </location>
</feature>
<organism evidence="4 5">
    <name type="scientific">Scleropages formosus</name>
    <name type="common">Asian bonytongue</name>
    <name type="synonym">Osteoglossum formosum</name>
    <dbReference type="NCBI Taxonomy" id="113540"/>
    <lineage>
        <taxon>Eukaryota</taxon>
        <taxon>Metazoa</taxon>
        <taxon>Chordata</taxon>
        <taxon>Craniata</taxon>
        <taxon>Vertebrata</taxon>
        <taxon>Euteleostomi</taxon>
        <taxon>Actinopterygii</taxon>
        <taxon>Neopterygii</taxon>
        <taxon>Teleostei</taxon>
        <taxon>Osteoglossocephala</taxon>
        <taxon>Osteoglossomorpha</taxon>
        <taxon>Osteoglossiformes</taxon>
        <taxon>Osteoglossidae</taxon>
        <taxon>Scleropages</taxon>
    </lineage>
</organism>
<keyword evidence="5" id="KW-1185">Reference proteome</keyword>
<feature type="region of interest" description="Disordered" evidence="2">
    <location>
        <begin position="1178"/>
        <end position="1204"/>
    </location>
</feature>
<feature type="compositionally biased region" description="Polar residues" evidence="2">
    <location>
        <begin position="835"/>
        <end position="853"/>
    </location>
</feature>
<reference evidence="4 5" key="1">
    <citation type="submission" date="2019-04" db="EMBL/GenBank/DDBJ databases">
        <authorList>
            <consortium name="Wellcome Sanger Institute Data Sharing"/>
        </authorList>
    </citation>
    <scope>NUCLEOTIDE SEQUENCE [LARGE SCALE GENOMIC DNA]</scope>
</reference>
<feature type="compositionally biased region" description="Low complexity" evidence="2">
    <location>
        <begin position="1221"/>
        <end position="1251"/>
    </location>
</feature>
<dbReference type="PANTHER" id="PTHR12752">
    <property type="entry name" value="PHOSPHOINOSITOL 3-PHOSPHATE-BINDING PROTEIN"/>
    <property type="match status" value="1"/>
</dbReference>
<feature type="compositionally biased region" description="Polar residues" evidence="2">
    <location>
        <begin position="73"/>
        <end position="83"/>
    </location>
</feature>